<feature type="domain" description="Methyltransferase type 11" evidence="1">
    <location>
        <begin position="45"/>
        <end position="132"/>
    </location>
</feature>
<dbReference type="Gene3D" id="3.40.50.150">
    <property type="entry name" value="Vaccinia Virus protein VP39"/>
    <property type="match status" value="1"/>
</dbReference>
<keyword evidence="2" id="KW-0489">Methyltransferase</keyword>
<evidence type="ECO:0000313" key="2">
    <source>
        <dbReference type="EMBL" id="CBA15272.1"/>
    </source>
</evidence>
<evidence type="ECO:0000313" key="3">
    <source>
        <dbReference type="Proteomes" id="UP000001890"/>
    </source>
</evidence>
<dbReference type="InterPro" id="IPR013216">
    <property type="entry name" value="Methyltransf_11"/>
</dbReference>
<keyword evidence="3" id="KW-1185">Reference proteome</keyword>
<organism evidence="2 3">
    <name type="scientific">Xanthomonas albilineans (strain GPE PC73 / CFBP 7063)</name>
    <dbReference type="NCBI Taxonomy" id="380358"/>
    <lineage>
        <taxon>Bacteria</taxon>
        <taxon>Pseudomonadati</taxon>
        <taxon>Pseudomonadota</taxon>
        <taxon>Gammaproteobacteria</taxon>
        <taxon>Lysobacterales</taxon>
        <taxon>Lysobacteraceae</taxon>
        <taxon>Xanthomonas</taxon>
    </lineage>
</organism>
<name>D2UCG9_XANAP</name>
<accession>D2UCG9</accession>
<dbReference type="EMBL" id="FP565176">
    <property type="protein sequence ID" value="CBA15272.1"/>
    <property type="molecule type" value="Genomic_DNA"/>
</dbReference>
<protein>
    <submittedName>
        <fullName evidence="2">Putative methyltransferase protein</fullName>
    </submittedName>
</protein>
<keyword evidence="2" id="KW-0808">Transferase</keyword>
<gene>
    <name evidence="2" type="ordered locus">XALc_0754</name>
</gene>
<dbReference type="KEGG" id="xal:XALC_0754"/>
<dbReference type="PANTHER" id="PTHR43861:SF1">
    <property type="entry name" value="TRANS-ACONITATE 2-METHYLTRANSFERASE"/>
    <property type="match status" value="1"/>
</dbReference>
<dbReference type="CDD" id="cd02440">
    <property type="entry name" value="AdoMet_MTases"/>
    <property type="match status" value="1"/>
</dbReference>
<dbReference type="GO" id="GO:0008757">
    <property type="term" value="F:S-adenosylmethionine-dependent methyltransferase activity"/>
    <property type="evidence" value="ECO:0007669"/>
    <property type="project" value="InterPro"/>
</dbReference>
<dbReference type="Proteomes" id="UP000001890">
    <property type="component" value="Chromosome"/>
</dbReference>
<dbReference type="SUPFAM" id="SSF53335">
    <property type="entry name" value="S-adenosyl-L-methionine-dependent methyltransferases"/>
    <property type="match status" value="1"/>
</dbReference>
<dbReference type="InterPro" id="IPR029063">
    <property type="entry name" value="SAM-dependent_MTases_sf"/>
</dbReference>
<dbReference type="Pfam" id="PF08241">
    <property type="entry name" value="Methyltransf_11"/>
    <property type="match status" value="1"/>
</dbReference>
<dbReference type="eggNOG" id="COG4106">
    <property type="taxonomic scope" value="Bacteria"/>
</dbReference>
<dbReference type="STRING" id="380358.XALC_0754"/>
<dbReference type="AlphaFoldDB" id="D2UCG9"/>
<proteinExistence type="predicted"/>
<dbReference type="PANTHER" id="PTHR43861">
    <property type="entry name" value="TRANS-ACONITATE 2-METHYLTRANSFERASE-RELATED"/>
    <property type="match status" value="1"/>
</dbReference>
<sequence length="260" mass="27374">MDTTTIPAAGQRWNAQDYAANAGFVPALGTAVLDLLAPQPGERILDLGCGDGVLTAKLAASGADVLGVDVSPELIAAARTRGVEAQVLDGHKLPFAQRFDAVFSNAALHWMCEPDLVLAGVRRALRPGGRFVGEFGGHGNVAAIVTALHAALRLHDAPAPTFAWFFPTADAYAQRLQAQGFQVLQSALLPRPTPLPTGMAGWLGTFADPFLSGVDAGLREDVLATAVALLMPTLCDDRGRWSADYVRLRFHAIVTAQADA</sequence>
<evidence type="ECO:0000259" key="1">
    <source>
        <dbReference type="Pfam" id="PF08241"/>
    </source>
</evidence>
<reference evidence="2 3" key="1">
    <citation type="journal article" date="2009" name="BMC Genomics">
        <title>The complete genome sequence of Xanthomonas albilineans provides new insights into the reductive genome evolution of the xylem-limited Xanthomonadaceae.</title>
        <authorList>
            <person name="Pieretti I."/>
            <person name="Royer M."/>
            <person name="Barbe V."/>
            <person name="Carrere S."/>
            <person name="Koebnik R."/>
            <person name="Cociancich S."/>
            <person name="Couloux A."/>
            <person name="Darrasse A."/>
            <person name="Gouzy J."/>
            <person name="Jacques M.A."/>
            <person name="Lauber E."/>
            <person name="Manceau C."/>
            <person name="Mangenot S."/>
            <person name="Poussier S."/>
            <person name="Segurens B."/>
            <person name="Szurek B."/>
            <person name="Verdier V."/>
            <person name="Arlat M."/>
            <person name="Rott P."/>
        </authorList>
    </citation>
    <scope>NUCLEOTIDE SEQUENCE [LARGE SCALE GENOMIC DNA]</scope>
    <source>
        <strain evidence="3">GPE PC73 / CFBP 7063</strain>
    </source>
</reference>
<dbReference type="GO" id="GO:0032259">
    <property type="term" value="P:methylation"/>
    <property type="evidence" value="ECO:0007669"/>
    <property type="project" value="UniProtKB-KW"/>
</dbReference>